<dbReference type="GO" id="GO:0098552">
    <property type="term" value="C:side of membrane"/>
    <property type="evidence" value="ECO:0007669"/>
    <property type="project" value="UniProtKB-KW"/>
</dbReference>
<keyword evidence="7" id="KW-0325">Glycoprotein</keyword>
<accession>A0A139WGE1</accession>
<dbReference type="PROSITE" id="PS51257">
    <property type="entry name" value="PROKAR_LIPOPROTEIN"/>
    <property type="match status" value="1"/>
</dbReference>
<evidence type="ECO:0000256" key="7">
    <source>
        <dbReference type="ARBA" id="ARBA00023180"/>
    </source>
</evidence>
<dbReference type="Pfam" id="PF17064">
    <property type="entry name" value="QVR"/>
    <property type="match status" value="1"/>
</dbReference>
<dbReference type="InterPro" id="IPR050975">
    <property type="entry name" value="Sleep_regulator"/>
</dbReference>
<proteinExistence type="predicted"/>
<dbReference type="OrthoDB" id="6329445at2759"/>
<keyword evidence="2" id="KW-0336">GPI-anchor</keyword>
<dbReference type="PANTHER" id="PTHR33562:SF29">
    <property type="entry name" value="PROTEIN SLEEPLESS"/>
    <property type="match status" value="1"/>
</dbReference>
<name>A0A139WGE1_TRICA</name>
<dbReference type="Proteomes" id="UP000007266">
    <property type="component" value="Linkage group 6"/>
</dbReference>
<dbReference type="KEGG" id="tca:103313467"/>
<dbReference type="GO" id="GO:0032222">
    <property type="term" value="P:regulation of synaptic transmission, cholinergic"/>
    <property type="evidence" value="ECO:0007669"/>
    <property type="project" value="InterPro"/>
</dbReference>
<dbReference type="PANTHER" id="PTHR33562">
    <property type="entry name" value="ATILLA, ISOFORM B-RELATED-RELATED"/>
    <property type="match status" value="1"/>
</dbReference>
<dbReference type="InParanoid" id="A0A139WGE1"/>
<organism evidence="10 11">
    <name type="scientific">Tribolium castaneum</name>
    <name type="common">Red flour beetle</name>
    <dbReference type="NCBI Taxonomy" id="7070"/>
    <lineage>
        <taxon>Eukaryota</taxon>
        <taxon>Metazoa</taxon>
        <taxon>Ecdysozoa</taxon>
        <taxon>Arthropoda</taxon>
        <taxon>Hexapoda</taxon>
        <taxon>Insecta</taxon>
        <taxon>Pterygota</taxon>
        <taxon>Neoptera</taxon>
        <taxon>Endopterygota</taxon>
        <taxon>Coleoptera</taxon>
        <taxon>Polyphaga</taxon>
        <taxon>Cucujiformia</taxon>
        <taxon>Tenebrionidae</taxon>
        <taxon>Tenebrionidae incertae sedis</taxon>
        <taxon>Tribolium</taxon>
    </lineage>
</organism>
<dbReference type="AlphaFoldDB" id="A0A139WGE1"/>
<evidence type="ECO:0000256" key="4">
    <source>
        <dbReference type="ARBA" id="ARBA00022729"/>
    </source>
</evidence>
<keyword evidence="11" id="KW-1185">Reference proteome</keyword>
<evidence type="ECO:0000313" key="10">
    <source>
        <dbReference type="EMBL" id="KYB26925.1"/>
    </source>
</evidence>
<feature type="signal peptide" evidence="9">
    <location>
        <begin position="1"/>
        <end position="19"/>
    </location>
</feature>
<evidence type="ECO:0000256" key="8">
    <source>
        <dbReference type="ARBA" id="ARBA00023288"/>
    </source>
</evidence>
<gene>
    <name evidence="10" type="primary">AUGUSTUS-3.0.2_33459</name>
    <name evidence="10" type="ORF">TcasGA2_TC033459</name>
</gene>
<dbReference type="EMBL" id="KQ971348">
    <property type="protein sequence ID" value="KYB26925.1"/>
    <property type="molecule type" value="Genomic_DNA"/>
</dbReference>
<evidence type="ECO:0008006" key="12">
    <source>
        <dbReference type="Google" id="ProtNLM"/>
    </source>
</evidence>
<feature type="chain" id="PRO_5007299950" description="Protein sleepless" evidence="9">
    <location>
        <begin position="20"/>
        <end position="156"/>
    </location>
</feature>
<reference evidence="10 11" key="1">
    <citation type="journal article" date="2008" name="Nature">
        <title>The genome of the model beetle and pest Tribolium castaneum.</title>
        <authorList>
            <consortium name="Tribolium Genome Sequencing Consortium"/>
            <person name="Richards S."/>
            <person name="Gibbs R.A."/>
            <person name="Weinstock G.M."/>
            <person name="Brown S.J."/>
            <person name="Denell R."/>
            <person name="Beeman R.W."/>
            <person name="Gibbs R."/>
            <person name="Beeman R.W."/>
            <person name="Brown S.J."/>
            <person name="Bucher G."/>
            <person name="Friedrich M."/>
            <person name="Grimmelikhuijzen C.J."/>
            <person name="Klingler M."/>
            <person name="Lorenzen M."/>
            <person name="Richards S."/>
            <person name="Roth S."/>
            <person name="Schroder R."/>
            <person name="Tautz D."/>
            <person name="Zdobnov E.M."/>
            <person name="Muzny D."/>
            <person name="Gibbs R.A."/>
            <person name="Weinstock G.M."/>
            <person name="Attaway T."/>
            <person name="Bell S."/>
            <person name="Buhay C.J."/>
            <person name="Chandrabose M.N."/>
            <person name="Chavez D."/>
            <person name="Clerk-Blankenburg K.P."/>
            <person name="Cree A."/>
            <person name="Dao M."/>
            <person name="Davis C."/>
            <person name="Chacko J."/>
            <person name="Dinh H."/>
            <person name="Dugan-Rocha S."/>
            <person name="Fowler G."/>
            <person name="Garner T.T."/>
            <person name="Garnes J."/>
            <person name="Gnirke A."/>
            <person name="Hawes A."/>
            <person name="Hernandez J."/>
            <person name="Hines S."/>
            <person name="Holder M."/>
            <person name="Hume J."/>
            <person name="Jhangiani S.N."/>
            <person name="Joshi V."/>
            <person name="Khan Z.M."/>
            <person name="Jackson L."/>
            <person name="Kovar C."/>
            <person name="Kowis A."/>
            <person name="Lee S."/>
            <person name="Lewis L.R."/>
            <person name="Margolis J."/>
            <person name="Morgan M."/>
            <person name="Nazareth L.V."/>
            <person name="Nguyen N."/>
            <person name="Okwuonu G."/>
            <person name="Parker D."/>
            <person name="Richards S."/>
            <person name="Ruiz S.J."/>
            <person name="Santibanez J."/>
            <person name="Savard J."/>
            <person name="Scherer S.E."/>
            <person name="Schneider B."/>
            <person name="Sodergren E."/>
            <person name="Tautz D."/>
            <person name="Vattahil S."/>
            <person name="Villasana D."/>
            <person name="White C.S."/>
            <person name="Wright R."/>
            <person name="Park Y."/>
            <person name="Beeman R.W."/>
            <person name="Lord J."/>
            <person name="Oppert B."/>
            <person name="Lorenzen M."/>
            <person name="Brown S."/>
            <person name="Wang L."/>
            <person name="Savard J."/>
            <person name="Tautz D."/>
            <person name="Richards S."/>
            <person name="Weinstock G."/>
            <person name="Gibbs R.A."/>
            <person name="Liu Y."/>
            <person name="Worley K."/>
            <person name="Weinstock G."/>
            <person name="Elsik C.G."/>
            <person name="Reese J.T."/>
            <person name="Elhaik E."/>
            <person name="Landan G."/>
            <person name="Graur D."/>
            <person name="Arensburger P."/>
            <person name="Atkinson P."/>
            <person name="Beeman R.W."/>
            <person name="Beidler J."/>
            <person name="Brown S.J."/>
            <person name="Demuth J.P."/>
            <person name="Drury D.W."/>
            <person name="Du Y.Z."/>
            <person name="Fujiwara H."/>
            <person name="Lorenzen M."/>
            <person name="Maselli V."/>
            <person name="Osanai M."/>
            <person name="Park Y."/>
            <person name="Robertson H.M."/>
            <person name="Tu Z."/>
            <person name="Wang J.J."/>
            <person name="Wang S."/>
            <person name="Richards S."/>
            <person name="Song H."/>
            <person name="Zhang L."/>
            <person name="Sodergren E."/>
            <person name="Werner D."/>
            <person name="Stanke M."/>
            <person name="Morgenstern B."/>
            <person name="Solovyev V."/>
            <person name="Kosarev P."/>
            <person name="Brown G."/>
            <person name="Chen H.C."/>
            <person name="Ermolaeva O."/>
            <person name="Hlavina W."/>
            <person name="Kapustin Y."/>
            <person name="Kiryutin B."/>
            <person name="Kitts P."/>
            <person name="Maglott D."/>
            <person name="Pruitt K."/>
            <person name="Sapojnikov V."/>
            <person name="Souvorov A."/>
            <person name="Mackey A.J."/>
            <person name="Waterhouse R.M."/>
            <person name="Wyder S."/>
            <person name="Zdobnov E.M."/>
            <person name="Zdobnov E.M."/>
            <person name="Wyder S."/>
            <person name="Kriventseva E.V."/>
            <person name="Kadowaki T."/>
            <person name="Bork P."/>
            <person name="Aranda M."/>
            <person name="Bao R."/>
            <person name="Beermann A."/>
            <person name="Berns N."/>
            <person name="Bolognesi R."/>
            <person name="Bonneton F."/>
            <person name="Bopp D."/>
            <person name="Brown S.J."/>
            <person name="Bucher G."/>
            <person name="Butts T."/>
            <person name="Chaumot A."/>
            <person name="Denell R.E."/>
            <person name="Ferrier D.E."/>
            <person name="Friedrich M."/>
            <person name="Gordon C.M."/>
            <person name="Jindra M."/>
            <person name="Klingler M."/>
            <person name="Lan Q."/>
            <person name="Lattorff H.M."/>
            <person name="Laudet V."/>
            <person name="von Levetsow C."/>
            <person name="Liu Z."/>
            <person name="Lutz R."/>
            <person name="Lynch J.A."/>
            <person name="da Fonseca R.N."/>
            <person name="Posnien N."/>
            <person name="Reuter R."/>
            <person name="Roth S."/>
            <person name="Savard J."/>
            <person name="Schinko J.B."/>
            <person name="Schmitt C."/>
            <person name="Schoppmeier M."/>
            <person name="Schroder R."/>
            <person name="Shippy T.D."/>
            <person name="Simonnet F."/>
            <person name="Marques-Souza H."/>
            <person name="Tautz D."/>
            <person name="Tomoyasu Y."/>
            <person name="Trauner J."/>
            <person name="Van der Zee M."/>
            <person name="Vervoort M."/>
            <person name="Wittkopp N."/>
            <person name="Wimmer E.A."/>
            <person name="Yang X."/>
            <person name="Jones A.K."/>
            <person name="Sattelle D.B."/>
            <person name="Ebert P.R."/>
            <person name="Nelson D."/>
            <person name="Scott J.G."/>
            <person name="Beeman R.W."/>
            <person name="Muthukrishnan S."/>
            <person name="Kramer K.J."/>
            <person name="Arakane Y."/>
            <person name="Beeman R.W."/>
            <person name="Zhu Q."/>
            <person name="Hogenkamp D."/>
            <person name="Dixit R."/>
            <person name="Oppert B."/>
            <person name="Jiang H."/>
            <person name="Zou Z."/>
            <person name="Marshall J."/>
            <person name="Elpidina E."/>
            <person name="Vinokurov K."/>
            <person name="Oppert C."/>
            <person name="Zou Z."/>
            <person name="Evans J."/>
            <person name="Lu Z."/>
            <person name="Zhao P."/>
            <person name="Sumathipala N."/>
            <person name="Altincicek B."/>
            <person name="Vilcinskas A."/>
            <person name="Williams M."/>
            <person name="Hultmark D."/>
            <person name="Hetru C."/>
            <person name="Jiang H."/>
            <person name="Grimmelikhuijzen C.J."/>
            <person name="Hauser F."/>
            <person name="Cazzamali G."/>
            <person name="Williamson M."/>
            <person name="Park Y."/>
            <person name="Li B."/>
            <person name="Tanaka Y."/>
            <person name="Predel R."/>
            <person name="Neupert S."/>
            <person name="Schachtner J."/>
            <person name="Verleyen P."/>
            <person name="Raible F."/>
            <person name="Bork P."/>
            <person name="Friedrich M."/>
            <person name="Walden K.K."/>
            <person name="Robertson H.M."/>
            <person name="Angeli S."/>
            <person name="Foret S."/>
            <person name="Bucher G."/>
            <person name="Schuetz S."/>
            <person name="Maleszka R."/>
            <person name="Wimmer E.A."/>
            <person name="Beeman R.W."/>
            <person name="Lorenzen M."/>
            <person name="Tomoyasu Y."/>
            <person name="Miller S.C."/>
            <person name="Grossmann D."/>
            <person name="Bucher G."/>
        </authorList>
    </citation>
    <scope>NUCLEOTIDE SEQUENCE [LARGE SCALE GENOMIC DNA]</scope>
    <source>
        <strain evidence="10 11">Georgia GA2</strain>
    </source>
</reference>
<dbReference type="OMA" id="EGCQTID"/>
<keyword evidence="6" id="KW-0472">Membrane</keyword>
<dbReference type="GO" id="GO:0030431">
    <property type="term" value="P:sleep"/>
    <property type="evidence" value="ECO:0007669"/>
    <property type="project" value="InterPro"/>
</dbReference>
<keyword evidence="3" id="KW-0812">Transmembrane</keyword>
<evidence type="ECO:0000313" key="11">
    <source>
        <dbReference type="Proteomes" id="UP000007266"/>
    </source>
</evidence>
<evidence type="ECO:0000256" key="6">
    <source>
        <dbReference type="ARBA" id="ARBA00023136"/>
    </source>
</evidence>
<protein>
    <recommendedName>
        <fullName evidence="12">Protein sleepless</fullName>
    </recommendedName>
</protein>
<keyword evidence="4 9" id="KW-0732">Signal</keyword>
<keyword evidence="8" id="KW-0449">Lipoprotein</keyword>
<sequence length="156" mass="17742">MARKDLLVFLLTLISCTDAAIQCYKCTTTRPPLYTNETVRLCSEFDYSDKFIVDCPYSTFCMKRYFSAKIPSPINATERDCAHQKLMTQNFKNGFWQPEVVVEEPYTEGCSVVDDKGVRTSTTVDCYCKSYLCNGADIYGFKALPAVIISVMTYFL</sequence>
<reference evidence="10 11" key="2">
    <citation type="journal article" date="2010" name="Nucleic Acids Res.">
        <title>BeetleBase in 2010: revisions to provide comprehensive genomic information for Tribolium castaneum.</title>
        <authorList>
            <person name="Kim H.S."/>
            <person name="Murphy T."/>
            <person name="Xia J."/>
            <person name="Caragea D."/>
            <person name="Park Y."/>
            <person name="Beeman R.W."/>
            <person name="Lorenzen M.D."/>
            <person name="Butcher S."/>
            <person name="Manak J.R."/>
            <person name="Brown S.J."/>
        </authorList>
    </citation>
    <scope>GENOME REANNOTATION</scope>
    <source>
        <strain evidence="10 11">Georgia GA2</strain>
    </source>
</reference>
<dbReference type="InterPro" id="IPR031424">
    <property type="entry name" value="QVR-like"/>
</dbReference>
<evidence type="ECO:0000256" key="9">
    <source>
        <dbReference type="SAM" id="SignalP"/>
    </source>
</evidence>
<evidence type="ECO:0000256" key="5">
    <source>
        <dbReference type="ARBA" id="ARBA00022989"/>
    </source>
</evidence>
<evidence type="ECO:0000256" key="1">
    <source>
        <dbReference type="ARBA" id="ARBA00004589"/>
    </source>
</evidence>
<evidence type="ECO:0000256" key="2">
    <source>
        <dbReference type="ARBA" id="ARBA00022622"/>
    </source>
</evidence>
<keyword evidence="5" id="KW-1133">Transmembrane helix</keyword>
<comment type="subcellular location">
    <subcellularLocation>
        <location evidence="1">Membrane</location>
        <topology evidence="1">Lipid-anchor</topology>
        <topology evidence="1">GPI-anchor</topology>
    </subcellularLocation>
</comment>
<evidence type="ECO:0000256" key="3">
    <source>
        <dbReference type="ARBA" id="ARBA00022692"/>
    </source>
</evidence>